<name>A0AAU8AMV8_9RHOB</name>
<proteinExistence type="predicted"/>
<sequence>MTNSTPPKVAASATTQTPLPSGMALLGVRGSDRDPRALIRLPDGRVVTVGLGTQLGNQKVVAIDKDRIALSKGSSSQWIELP</sequence>
<dbReference type="EMBL" id="CP123385">
    <property type="protein sequence ID" value="XCC96279.1"/>
    <property type="molecule type" value="Genomic_DNA"/>
</dbReference>
<evidence type="ECO:0000313" key="2">
    <source>
        <dbReference type="EMBL" id="XCC96279.1"/>
    </source>
</evidence>
<feature type="region of interest" description="Disordered" evidence="1">
    <location>
        <begin position="1"/>
        <end position="28"/>
    </location>
</feature>
<protein>
    <submittedName>
        <fullName evidence="2">Amidophosphoribosyltransferase</fullName>
    </submittedName>
</protein>
<dbReference type="RefSeq" id="WP_353475145.1">
    <property type="nucleotide sequence ID" value="NZ_CP123385.1"/>
</dbReference>
<feature type="compositionally biased region" description="Polar residues" evidence="1">
    <location>
        <begin position="1"/>
        <end position="19"/>
    </location>
</feature>
<accession>A0AAU8AMV8</accession>
<evidence type="ECO:0000256" key="1">
    <source>
        <dbReference type="SAM" id="MobiDB-lite"/>
    </source>
</evidence>
<dbReference type="AlphaFoldDB" id="A0AAU8AMV8"/>
<gene>
    <name evidence="2" type="ORF">PVT71_16435</name>
</gene>
<reference evidence="2" key="1">
    <citation type="submission" date="2023-02" db="EMBL/GenBank/DDBJ databases">
        <title>Description and genomic characterization of Salipiger bruguierae sp. nov., isolated from the sediment of mangrove plant Bruguiera sexangula.</title>
        <authorList>
            <person name="Long M."/>
        </authorList>
    </citation>
    <scope>NUCLEOTIDE SEQUENCE</scope>
    <source>
        <strain evidence="2">H15</strain>
    </source>
</reference>
<organism evidence="2">
    <name type="scientific">Alloyangia sp. H15</name>
    <dbReference type="NCBI Taxonomy" id="3029062"/>
    <lineage>
        <taxon>Bacteria</taxon>
        <taxon>Pseudomonadati</taxon>
        <taxon>Pseudomonadota</taxon>
        <taxon>Alphaproteobacteria</taxon>
        <taxon>Rhodobacterales</taxon>
        <taxon>Roseobacteraceae</taxon>
        <taxon>Alloyangia</taxon>
    </lineage>
</organism>